<sequence length="140" mass="14263">MRRGHPAAPAWSFVPAIRSAIGVAALWATFCVVLLAAGWLSGGRTDARPGAASHALALLAATADSRSGPALPAPAPEAPAGEPSVLEAGADPESSPDAVSPRLRRSAWVAVVPLWPAGALAWQRMEPALRLNPGHAPPHA</sequence>
<evidence type="ECO:0000313" key="3">
    <source>
        <dbReference type="EMBL" id="MFG6108564.1"/>
    </source>
</evidence>
<keyword evidence="2" id="KW-1133">Transmembrane helix</keyword>
<dbReference type="RefSeq" id="WP_394161795.1">
    <property type="nucleotide sequence ID" value="NZ_JBHGCJ010000002.1"/>
</dbReference>
<name>A0ABW7CUW2_9GAMM</name>
<comment type="caution">
    <text evidence="3">The sequence shown here is derived from an EMBL/GenBank/DDBJ whole genome shotgun (WGS) entry which is preliminary data.</text>
</comment>
<keyword evidence="2" id="KW-0812">Transmembrane</keyword>
<feature type="region of interest" description="Disordered" evidence="1">
    <location>
        <begin position="66"/>
        <end position="99"/>
    </location>
</feature>
<feature type="transmembrane region" description="Helical" evidence="2">
    <location>
        <begin position="20"/>
        <end position="40"/>
    </location>
</feature>
<keyword evidence="4" id="KW-1185">Reference proteome</keyword>
<evidence type="ECO:0008006" key="5">
    <source>
        <dbReference type="Google" id="ProtNLM"/>
    </source>
</evidence>
<gene>
    <name evidence="3" type="ORF">ACEU0G_002505</name>
</gene>
<reference evidence="3 4" key="1">
    <citation type="submission" date="2024-09" db="EMBL/GenBank/DDBJ databases">
        <authorList>
            <consortium name="All-Russian atlas of soil microorganisms"/>
            <consortium name="as a basis for the search for new antimicrobial producers and enzymes with unique properties"/>
            <person name="Sokolova E.A."/>
            <person name="Voronina E.N."/>
        </authorList>
    </citation>
    <scope>NUCLEOTIDE SEQUENCE [LARGE SCALE GENOMIC DNA]</scope>
    <source>
        <strain evidence="3 4">AF-22b-331.1</strain>
    </source>
</reference>
<evidence type="ECO:0000256" key="2">
    <source>
        <dbReference type="SAM" id="Phobius"/>
    </source>
</evidence>
<accession>A0ABW7CUW2</accession>
<keyword evidence="2" id="KW-0472">Membrane</keyword>
<evidence type="ECO:0000256" key="1">
    <source>
        <dbReference type="SAM" id="MobiDB-lite"/>
    </source>
</evidence>
<proteinExistence type="predicted"/>
<protein>
    <recommendedName>
        <fullName evidence="5">Transmembrane protein</fullName>
    </recommendedName>
</protein>
<dbReference type="Proteomes" id="UP001605261">
    <property type="component" value="Unassembled WGS sequence"/>
</dbReference>
<evidence type="ECO:0000313" key="4">
    <source>
        <dbReference type="Proteomes" id="UP001605261"/>
    </source>
</evidence>
<dbReference type="EMBL" id="JBHGCJ010000002">
    <property type="protein sequence ID" value="MFG6108564.1"/>
    <property type="molecule type" value="Genomic_DNA"/>
</dbReference>
<organism evidence="3 4">
    <name type="scientific">Stenotrophomonas nematodicola</name>
    <dbReference type="NCBI Taxonomy" id="2656746"/>
    <lineage>
        <taxon>Bacteria</taxon>
        <taxon>Pseudomonadati</taxon>
        <taxon>Pseudomonadota</taxon>
        <taxon>Gammaproteobacteria</taxon>
        <taxon>Lysobacterales</taxon>
        <taxon>Lysobacteraceae</taxon>
        <taxon>Stenotrophomonas</taxon>
    </lineage>
</organism>